<keyword evidence="5 9" id="KW-1133">Transmembrane helix</keyword>
<evidence type="ECO:0000313" key="11">
    <source>
        <dbReference type="EMBL" id="CAB3263305.1"/>
    </source>
</evidence>
<dbReference type="PRINTS" id="PR00237">
    <property type="entry name" value="GPCRRHODOPSN"/>
</dbReference>
<dbReference type="Pfam" id="PF00001">
    <property type="entry name" value="7tm_1"/>
    <property type="match status" value="2"/>
</dbReference>
<dbReference type="InterPro" id="IPR017452">
    <property type="entry name" value="GPCR_Rhodpsn_7TM"/>
</dbReference>
<dbReference type="GO" id="GO:0005886">
    <property type="term" value="C:plasma membrane"/>
    <property type="evidence" value="ECO:0007669"/>
    <property type="project" value="TreeGrafter"/>
</dbReference>
<dbReference type="InterPro" id="IPR036055">
    <property type="entry name" value="LDL_receptor-like_sf"/>
</dbReference>
<evidence type="ECO:0000256" key="8">
    <source>
        <dbReference type="PROSITE-ProRule" id="PRU00124"/>
    </source>
</evidence>
<comment type="caution">
    <text evidence="8">Lacks conserved residue(s) required for the propagation of feature annotation.</text>
</comment>
<feature type="domain" description="G-protein coupled receptors family 1 profile" evidence="10">
    <location>
        <begin position="274"/>
        <end position="626"/>
    </location>
</feature>
<dbReference type="Gene3D" id="1.20.1070.10">
    <property type="entry name" value="Rhodopsin 7-helix transmembrane proteins"/>
    <property type="match status" value="2"/>
</dbReference>
<dbReference type="GO" id="GO:0008528">
    <property type="term" value="F:G protein-coupled peptide receptor activity"/>
    <property type="evidence" value="ECO:0007669"/>
    <property type="project" value="TreeGrafter"/>
</dbReference>
<proteinExistence type="evidence at transcript level"/>
<gene>
    <name evidence="11" type="primary">LOC108950436-002</name>
</gene>
<name>A0A6F9DK72_9ASCI</name>
<feature type="transmembrane region" description="Helical" evidence="9">
    <location>
        <begin position="575"/>
        <end position="600"/>
    </location>
</feature>
<evidence type="ECO:0000256" key="7">
    <source>
        <dbReference type="ARBA" id="ARBA00023157"/>
    </source>
</evidence>
<dbReference type="AlphaFoldDB" id="A0A6F9DK72"/>
<accession>A0A6F9DK72</accession>
<evidence type="ECO:0000259" key="10">
    <source>
        <dbReference type="PROSITE" id="PS50262"/>
    </source>
</evidence>
<reference evidence="11" key="1">
    <citation type="submission" date="2020-04" db="EMBL/GenBank/DDBJ databases">
        <authorList>
            <person name="Neveu A P."/>
        </authorList>
    </citation>
    <scope>NUCLEOTIDE SEQUENCE</scope>
    <source>
        <tissue evidence="11">Whole embryo</tissue>
    </source>
</reference>
<dbReference type="SUPFAM" id="SSF81321">
    <property type="entry name" value="Family A G protein-coupled receptor-like"/>
    <property type="match status" value="1"/>
</dbReference>
<feature type="transmembrane region" description="Helical" evidence="9">
    <location>
        <begin position="259"/>
        <end position="281"/>
    </location>
</feature>
<dbReference type="Gene3D" id="4.10.400.10">
    <property type="entry name" value="Low-density Lipoprotein Receptor"/>
    <property type="match status" value="1"/>
</dbReference>
<feature type="disulfide bond" evidence="8">
    <location>
        <begin position="187"/>
        <end position="202"/>
    </location>
</feature>
<sequence>MPCGNVTVYGEACRCKRMASLTCNQVVGRYCDGIQDCVQTSILNHRFVDSPEDECGGPCAGKPKNISADNFIDCSVQQTTASQFTNMTCYKKKKVVGFVPAEKVCDGVKDCPPPTSKDEKIQKCRNWRFRCGTFDGLISIDRSKMCDGYVDCITGKDELPKKCADRKRHACSSLQGAKVSVSRSEVCDGIINCDDQSDEVNCTGDGRFYCENKQPLFVVKRKVFNGIGDCSDWSDECPSVRNKSGGVFSSRYELIGSPILRVVVWITGILATVGNLVVIGTEVMALKNPASQSASLRANHMLVLNLAVADLLMGVYLLMLGAIGTMYSGNYCVNDLLWRSSDTCSAMGILVVLSSEASVLTMVLLTSFRIYAVWNPFNAGSKPSGKVVIFALLLVWFVACLLAFLPLGVQFQHRFTTTAMINESPFFQSIMVEYSSFKSFLERFLTFGPKFNSSDVTASKLATLDKALSWFDLSTILQNSKHNKYALSVKRYFGYYSTNSVCMPKILVTTLDKAWAFSLSISIFNFLAFVYVSFAYLAIYLKTTSGQMLKGSKRSRSASKSGKGNKQNKEIHKKIVRLIITDFCCWFPVSILAFIHFAGVQLPPDVYAITAIVLLPINSALNPIIYSNLIDNMLKCLPSCEKYEGKKKRTESTSSTTRLSIVR</sequence>
<keyword evidence="3 9" id="KW-0812">Transmembrane</keyword>
<dbReference type="PROSITE" id="PS50068">
    <property type="entry name" value="LDLRA_2"/>
    <property type="match status" value="2"/>
</dbReference>
<dbReference type="PROSITE" id="PS50262">
    <property type="entry name" value="G_PROTEIN_RECEP_F1_2"/>
    <property type="match status" value="1"/>
</dbReference>
<dbReference type="GO" id="GO:0007189">
    <property type="term" value="P:adenylate cyclase-activating G protein-coupled receptor signaling pathway"/>
    <property type="evidence" value="ECO:0007669"/>
    <property type="project" value="TreeGrafter"/>
</dbReference>
<evidence type="ECO:0000256" key="6">
    <source>
        <dbReference type="ARBA" id="ARBA00023136"/>
    </source>
</evidence>
<protein>
    <submittedName>
        <fullName evidence="11">Uncharacterized protein LOC108950436</fullName>
    </submittedName>
</protein>
<organism evidence="11">
    <name type="scientific">Phallusia mammillata</name>
    <dbReference type="NCBI Taxonomy" id="59560"/>
    <lineage>
        <taxon>Eukaryota</taxon>
        <taxon>Metazoa</taxon>
        <taxon>Chordata</taxon>
        <taxon>Tunicata</taxon>
        <taxon>Ascidiacea</taxon>
        <taxon>Phlebobranchia</taxon>
        <taxon>Ascidiidae</taxon>
        <taxon>Phallusia</taxon>
    </lineage>
</organism>
<comment type="subcellular location">
    <subcellularLocation>
        <location evidence="1">Membrane</location>
    </subcellularLocation>
</comment>
<dbReference type="CDD" id="cd00112">
    <property type="entry name" value="LDLa"/>
    <property type="match status" value="1"/>
</dbReference>
<evidence type="ECO:0000256" key="3">
    <source>
        <dbReference type="ARBA" id="ARBA00022692"/>
    </source>
</evidence>
<evidence type="ECO:0000256" key="4">
    <source>
        <dbReference type="ARBA" id="ARBA00022737"/>
    </source>
</evidence>
<dbReference type="PANTHER" id="PTHR24372">
    <property type="entry name" value="GLYCOPROTEIN HORMONE RECEPTOR"/>
    <property type="match status" value="1"/>
</dbReference>
<feature type="transmembrane region" description="Helical" evidence="9">
    <location>
        <begin position="302"/>
        <end position="327"/>
    </location>
</feature>
<keyword evidence="7 8" id="KW-1015">Disulfide bond</keyword>
<dbReference type="EMBL" id="LR787443">
    <property type="protein sequence ID" value="CAB3263305.1"/>
    <property type="molecule type" value="mRNA"/>
</dbReference>
<dbReference type="PANTHER" id="PTHR24372:SF77">
    <property type="entry name" value="G-PROTEIN COUPLED RECEPTORS FAMILY 1 PROFILE DOMAIN-CONTAINING PROTEIN"/>
    <property type="match status" value="1"/>
</dbReference>
<dbReference type="GO" id="GO:0009755">
    <property type="term" value="P:hormone-mediated signaling pathway"/>
    <property type="evidence" value="ECO:0007669"/>
    <property type="project" value="TreeGrafter"/>
</dbReference>
<evidence type="ECO:0000256" key="1">
    <source>
        <dbReference type="ARBA" id="ARBA00004370"/>
    </source>
</evidence>
<feature type="transmembrane region" description="Helical" evidence="9">
    <location>
        <begin position="387"/>
        <end position="407"/>
    </location>
</feature>
<feature type="transmembrane region" description="Helical" evidence="9">
    <location>
        <begin position="606"/>
        <end position="625"/>
    </location>
</feature>
<dbReference type="InterPro" id="IPR000276">
    <property type="entry name" value="GPCR_Rhodpsn"/>
</dbReference>
<feature type="transmembrane region" description="Helical" evidence="9">
    <location>
        <begin position="514"/>
        <end position="541"/>
    </location>
</feature>
<dbReference type="SMART" id="SM00192">
    <property type="entry name" value="LDLa"/>
    <property type="match status" value="2"/>
</dbReference>
<dbReference type="SUPFAM" id="SSF57424">
    <property type="entry name" value="LDL receptor-like module"/>
    <property type="match status" value="1"/>
</dbReference>
<keyword evidence="6 9" id="KW-0472">Membrane</keyword>
<keyword evidence="4" id="KW-0677">Repeat</keyword>
<dbReference type="InterPro" id="IPR002172">
    <property type="entry name" value="LDrepeatLR_classA_rpt"/>
</dbReference>
<feature type="transmembrane region" description="Helical" evidence="9">
    <location>
        <begin position="347"/>
        <end position="366"/>
    </location>
</feature>
<evidence type="ECO:0000256" key="9">
    <source>
        <dbReference type="SAM" id="Phobius"/>
    </source>
</evidence>
<evidence type="ECO:0000256" key="5">
    <source>
        <dbReference type="ARBA" id="ARBA00022989"/>
    </source>
</evidence>
<keyword evidence="2" id="KW-0433">Leucine-rich repeat</keyword>
<evidence type="ECO:0000256" key="2">
    <source>
        <dbReference type="ARBA" id="ARBA00022614"/>
    </source>
</evidence>